<feature type="domain" description="Trafficking protein particle complex subunit 11 C-terminal" evidence="9">
    <location>
        <begin position="1189"/>
        <end position="1231"/>
    </location>
</feature>
<organism evidence="10 11">
    <name type="scientific">Pseudolycoriella hygida</name>
    <dbReference type="NCBI Taxonomy" id="35572"/>
    <lineage>
        <taxon>Eukaryota</taxon>
        <taxon>Metazoa</taxon>
        <taxon>Ecdysozoa</taxon>
        <taxon>Arthropoda</taxon>
        <taxon>Hexapoda</taxon>
        <taxon>Insecta</taxon>
        <taxon>Pterygota</taxon>
        <taxon>Neoptera</taxon>
        <taxon>Endopterygota</taxon>
        <taxon>Diptera</taxon>
        <taxon>Nematocera</taxon>
        <taxon>Sciaroidea</taxon>
        <taxon>Sciaridae</taxon>
        <taxon>Pseudolycoriella</taxon>
    </lineage>
</organism>
<dbReference type="Pfam" id="PF12742">
    <property type="entry name" value="Gryzun-like"/>
    <property type="match status" value="1"/>
</dbReference>
<keyword evidence="7" id="KW-0333">Golgi apparatus</keyword>
<proteinExistence type="inferred from homology"/>
<keyword evidence="11" id="KW-1185">Reference proteome</keyword>
<protein>
    <recommendedName>
        <fullName evidence="4">Trafficking protein particle complex subunit 11</fullName>
    </recommendedName>
</protein>
<evidence type="ECO:0000313" key="11">
    <source>
        <dbReference type="Proteomes" id="UP001151699"/>
    </source>
</evidence>
<evidence type="ECO:0000256" key="6">
    <source>
        <dbReference type="ARBA" id="ARBA00022892"/>
    </source>
</evidence>
<dbReference type="InterPro" id="IPR021773">
    <property type="entry name" value="TPC11"/>
</dbReference>
<evidence type="ECO:0000259" key="8">
    <source>
        <dbReference type="Pfam" id="PF11817"/>
    </source>
</evidence>
<evidence type="ECO:0000256" key="1">
    <source>
        <dbReference type="ARBA" id="ARBA00001995"/>
    </source>
</evidence>
<sequence length="1296" mass="148478">MSADTSILPSELITTPLPLIGLAGLDVDKNPIHKSILESFYTNRKADRAQIHFKLLAPNYEFPVSKPKRQTYEWYQPKGILKKNWMLKHLHVLPAVVVLFQDIEWNDPQWSEKLLQCASIVQSLKNSLQGRNTKISVVLLQKGSPLPSTDVIVSERSANLISKCDINSKMLFVLSHNEHLMGCILRLESAFVDFAQGYYKQMAQQVRLHRDQLTTSHHFLKIRHQFKLGFIAEMRFDFSTALKHYSQAYVNLEEIRVVDTNCLEIKTISGFLNYKMCKLMFRLNAPRDAITQFRNHVERFKSRTGFKELIFEHFGWLSTQYSAFADLFCDAIKNGLPALQTQHPGLYFHKSAEYLVKRKETFQVCYAQSSNQTLDGSQVSNIFWSDYFGVRGTKISEPIHEQQMILIVQQTEKNFNHSAAIINLLSKARAQFKQYKCPRFRRKLTLDLADEYVKSGDHQKALTFYILMLGDYRDEMWHPVLTEVLLKTLRASFLAASVVDFITCSVEALSPKIAINESERIIVLENLWKVFQNVPPIPSSQKAPELKSQWEAALLNHTAPTVVDMDRILELLECIVTFESPQVKFDETVKLQLYLRSKSAVPLKIRVVALWLTDSNSNYKLQAHSYVELKSNAESNQKSIDDGLLVETNKCYRFQFTANDFNFVENSELSILRLEIIMGSDRQYALLTLKSSLKATKNFKSYNPHHDSLENIQANSICYIVPTFHLTTQNSLCDQPMLVNEYFKSTAVITNSFDLALQNVGVSITVPPNLRNKVFITVDLSKTRQKLNSQIQIDVGDLQMHSSVPIQYYIVSLIGGNIELHQKLWYQIDNVEAVNANQKSDVIVESPEHKEATKPNPNNKTHNMNIEYTNDGVKKVKDDTIIIPCVEEFAVQGRFFTLNKQAMTRGFRNEDFLFRVDLEVKSWCDIDILDMFFICDHNLIEKQYSKQRRKFNSPYKTGQKVKDIMILHSTKSTSQWVAANDLQKVDKQNVLFQRIRNIDKQSTEYSPISTISSEKDDKYKSNLLSKIPINSTIVPSIMNASQNAGVMKRSFSDMSKGKSSNLLTSSFNESIAAKDETKSAMISKTIYNKAIDSFQLTDYCRGFLKEGSYSESNMLIPVFGVYCVRWRRSGCTEENETKLIVRGIEIIDSPLNIYCVLDDKMYVKVPMTLKITLVNPTVKAIRLRASMKTSENFMISGSTQLNISIYSQSSFDLSFNLYPLKAGWQQLPVFEIRYNNTQDDEQNTEANAELQSLVNRWMPKKVFILVSTCVLDLGYQLNLFLCILADAATLQVNLAV</sequence>
<feature type="domain" description="Trafficking protein particle complex subunit 11" evidence="8">
    <location>
        <begin position="261"/>
        <end position="510"/>
    </location>
</feature>
<dbReference type="GO" id="GO:0016192">
    <property type="term" value="P:vesicle-mediated transport"/>
    <property type="evidence" value="ECO:0007669"/>
    <property type="project" value="UniProtKB-KW"/>
</dbReference>
<comment type="similarity">
    <text evidence="3">Belongs to the TRAPPC11 family.</text>
</comment>
<evidence type="ECO:0000256" key="7">
    <source>
        <dbReference type="ARBA" id="ARBA00023034"/>
    </source>
</evidence>
<comment type="subcellular location">
    <subcellularLocation>
        <location evidence="2">Golgi apparatus</location>
        <location evidence="2">cis-Golgi network</location>
    </subcellularLocation>
</comment>
<dbReference type="Proteomes" id="UP001151699">
    <property type="component" value="Chromosome B"/>
</dbReference>
<accession>A0A9Q0S3H1</accession>
<comment type="function">
    <text evidence="1">Involved in endoplasmic reticulum to Golgi apparatus trafficking at a very early stage.</text>
</comment>
<dbReference type="PANTHER" id="PTHR14374:SF0">
    <property type="entry name" value="TRAFFICKING PROTEIN PARTICLE COMPLEX SUBUNIT 11"/>
    <property type="match status" value="1"/>
</dbReference>
<comment type="caution">
    <text evidence="10">The sequence shown here is derived from an EMBL/GenBank/DDBJ whole genome shotgun (WGS) entry which is preliminary data.</text>
</comment>
<reference evidence="10" key="1">
    <citation type="submission" date="2022-07" db="EMBL/GenBank/DDBJ databases">
        <authorList>
            <person name="Trinca V."/>
            <person name="Uliana J.V.C."/>
            <person name="Torres T.T."/>
            <person name="Ward R.J."/>
            <person name="Monesi N."/>
        </authorList>
    </citation>
    <scope>NUCLEOTIDE SEQUENCE</scope>
    <source>
        <strain evidence="10">HSMRA1968</strain>
        <tissue evidence="10">Whole embryos</tissue>
    </source>
</reference>
<evidence type="ECO:0000313" key="10">
    <source>
        <dbReference type="EMBL" id="KAJ6644022.1"/>
    </source>
</evidence>
<evidence type="ECO:0000256" key="5">
    <source>
        <dbReference type="ARBA" id="ARBA00022448"/>
    </source>
</evidence>
<dbReference type="InterPro" id="IPR025876">
    <property type="entry name" value="TRAPPC11_C"/>
</dbReference>
<dbReference type="Pfam" id="PF11817">
    <property type="entry name" value="Foie-gras_1"/>
    <property type="match status" value="1"/>
</dbReference>
<gene>
    <name evidence="10" type="primary">trappc11</name>
    <name evidence="10" type="ORF">Bhyg_08987</name>
</gene>
<evidence type="ECO:0000256" key="2">
    <source>
        <dbReference type="ARBA" id="ARBA00004222"/>
    </source>
</evidence>
<keyword evidence="6" id="KW-0931">ER-Golgi transport</keyword>
<evidence type="ECO:0000259" key="9">
    <source>
        <dbReference type="Pfam" id="PF12742"/>
    </source>
</evidence>
<dbReference type="EMBL" id="WJQU01000002">
    <property type="protein sequence ID" value="KAJ6644022.1"/>
    <property type="molecule type" value="Genomic_DNA"/>
</dbReference>
<dbReference type="OrthoDB" id="6278596at2759"/>
<evidence type="ECO:0000256" key="3">
    <source>
        <dbReference type="ARBA" id="ARBA00007051"/>
    </source>
</evidence>
<dbReference type="GO" id="GO:0005794">
    <property type="term" value="C:Golgi apparatus"/>
    <property type="evidence" value="ECO:0007669"/>
    <property type="project" value="UniProtKB-SubCell"/>
</dbReference>
<dbReference type="PANTHER" id="PTHR14374">
    <property type="entry name" value="FOIE GRAS"/>
    <property type="match status" value="1"/>
</dbReference>
<name>A0A9Q0S3H1_9DIPT</name>
<keyword evidence="5" id="KW-0813">Transport</keyword>
<evidence type="ECO:0000256" key="4">
    <source>
        <dbReference type="ARBA" id="ARBA00021520"/>
    </source>
</evidence>